<dbReference type="InterPro" id="IPR025669">
    <property type="entry name" value="AAA_dom"/>
</dbReference>
<dbReference type="RefSeq" id="WP_131848443.1">
    <property type="nucleotide sequence ID" value="NZ_SLXV01000011.1"/>
</dbReference>
<dbReference type="InterPro" id="IPR011006">
    <property type="entry name" value="CheY-like_superfamily"/>
</dbReference>
<dbReference type="GO" id="GO:0005524">
    <property type="term" value="F:ATP binding"/>
    <property type="evidence" value="ECO:0007669"/>
    <property type="project" value="UniProtKB-KW"/>
</dbReference>
<accession>A0A4R2S1Y1</accession>
<feature type="domain" description="AAA" evidence="3">
    <location>
        <begin position="139"/>
        <end position="301"/>
    </location>
</feature>
<dbReference type="SUPFAM" id="SSF52540">
    <property type="entry name" value="P-loop containing nucleoside triphosphate hydrolases"/>
    <property type="match status" value="1"/>
</dbReference>
<dbReference type="Pfam" id="PF13614">
    <property type="entry name" value="AAA_31"/>
    <property type="match status" value="1"/>
</dbReference>
<organism evidence="4 5">
    <name type="scientific">Baia soyae</name>
    <dbReference type="NCBI Taxonomy" id="1544746"/>
    <lineage>
        <taxon>Bacteria</taxon>
        <taxon>Bacillati</taxon>
        <taxon>Bacillota</taxon>
        <taxon>Bacilli</taxon>
        <taxon>Bacillales</taxon>
        <taxon>Thermoactinomycetaceae</taxon>
        <taxon>Baia</taxon>
    </lineage>
</organism>
<dbReference type="GO" id="GO:0016887">
    <property type="term" value="F:ATP hydrolysis activity"/>
    <property type="evidence" value="ECO:0007669"/>
    <property type="project" value="TreeGrafter"/>
</dbReference>
<proteinExistence type="predicted"/>
<protein>
    <submittedName>
        <fullName evidence="4">Pilus assembly protein CpaE</fullName>
    </submittedName>
</protein>
<keyword evidence="5" id="KW-1185">Reference proteome</keyword>
<evidence type="ECO:0000313" key="5">
    <source>
        <dbReference type="Proteomes" id="UP000294746"/>
    </source>
</evidence>
<dbReference type="SUPFAM" id="SSF52172">
    <property type="entry name" value="CheY-like"/>
    <property type="match status" value="1"/>
</dbReference>
<dbReference type="Gene3D" id="3.40.50.2300">
    <property type="match status" value="1"/>
</dbReference>
<dbReference type="GO" id="GO:0009898">
    <property type="term" value="C:cytoplasmic side of plasma membrane"/>
    <property type="evidence" value="ECO:0007669"/>
    <property type="project" value="TreeGrafter"/>
</dbReference>
<dbReference type="AlphaFoldDB" id="A0A4R2S1Y1"/>
<dbReference type="PANTHER" id="PTHR43384:SF6">
    <property type="entry name" value="SEPTUM SITE-DETERMINING PROTEIN MIND HOMOLOG, CHLOROPLASTIC"/>
    <property type="match status" value="1"/>
</dbReference>
<comment type="caution">
    <text evidence="4">The sequence shown here is derived from an EMBL/GenBank/DDBJ whole genome shotgun (WGS) entry which is preliminary data.</text>
</comment>
<reference evidence="4 5" key="1">
    <citation type="submission" date="2019-03" db="EMBL/GenBank/DDBJ databases">
        <title>Genomic Encyclopedia of Type Strains, Phase IV (KMG-IV): sequencing the most valuable type-strain genomes for metagenomic binning, comparative biology and taxonomic classification.</title>
        <authorList>
            <person name="Goeker M."/>
        </authorList>
    </citation>
    <scope>NUCLEOTIDE SEQUENCE [LARGE SCALE GENOMIC DNA]</scope>
    <source>
        <strain evidence="4 5">DSM 46831</strain>
    </source>
</reference>
<dbReference type="GO" id="GO:0005829">
    <property type="term" value="C:cytosol"/>
    <property type="evidence" value="ECO:0007669"/>
    <property type="project" value="TreeGrafter"/>
</dbReference>
<sequence length="396" mass="44706">MKDLSLVIVTEEYMVAEDLTHRMKNVFSSVTPIPPGEVRREISRLEPDIVILHESQGQSLVQLIPYIKKEVKKTEILYLTDIKDSARIRDASRVGAFDILFFPDEINVLEDAVTRAIKALQSEGHEKEAVHNSAWGRGQIITLYSGKGGVGKSLIASTLAQTLQLDSDSGVLLIDLNLQYGGIDTYLNVESERNIYDLTPVLKELNDNHIRNVTIIEPKSQMSVLPSPANVEINEQITEEHVERLLRTARLYYDFIIVDLPSELNTLSYIALEESDKIFYVLNPDLVSLRTMNRVIGAFGTIGVDPTDRLEIILNRTSRNTEISAKEVKKRFPYEVIAELPDDPKALHNYINRGQTIRSGGKEKRLIPLARQIQKLAKVVLTYKGTSSVEETKKRK</sequence>
<dbReference type="GO" id="GO:0051782">
    <property type="term" value="P:negative regulation of cell division"/>
    <property type="evidence" value="ECO:0007669"/>
    <property type="project" value="TreeGrafter"/>
</dbReference>
<dbReference type="Proteomes" id="UP000294746">
    <property type="component" value="Unassembled WGS sequence"/>
</dbReference>
<dbReference type="InterPro" id="IPR050625">
    <property type="entry name" value="ParA/MinD_ATPase"/>
</dbReference>
<dbReference type="OrthoDB" id="2512803at2"/>
<evidence type="ECO:0000256" key="2">
    <source>
        <dbReference type="ARBA" id="ARBA00022840"/>
    </source>
</evidence>
<keyword evidence="2" id="KW-0067">ATP-binding</keyword>
<dbReference type="PANTHER" id="PTHR43384">
    <property type="entry name" value="SEPTUM SITE-DETERMINING PROTEIN MIND HOMOLOG, CHLOROPLASTIC-RELATED"/>
    <property type="match status" value="1"/>
</dbReference>
<evidence type="ECO:0000313" key="4">
    <source>
        <dbReference type="EMBL" id="TCP69242.1"/>
    </source>
</evidence>
<name>A0A4R2S1Y1_9BACL</name>
<evidence type="ECO:0000256" key="1">
    <source>
        <dbReference type="ARBA" id="ARBA00022741"/>
    </source>
</evidence>
<gene>
    <name evidence="4" type="ORF">EDD57_11139</name>
</gene>
<dbReference type="Gene3D" id="3.40.50.300">
    <property type="entry name" value="P-loop containing nucleotide triphosphate hydrolases"/>
    <property type="match status" value="1"/>
</dbReference>
<dbReference type="EMBL" id="SLXV01000011">
    <property type="protein sequence ID" value="TCP69242.1"/>
    <property type="molecule type" value="Genomic_DNA"/>
</dbReference>
<keyword evidence="1" id="KW-0547">Nucleotide-binding</keyword>
<dbReference type="InterPro" id="IPR027417">
    <property type="entry name" value="P-loop_NTPase"/>
</dbReference>
<evidence type="ECO:0000259" key="3">
    <source>
        <dbReference type="Pfam" id="PF13614"/>
    </source>
</evidence>